<comment type="caution">
    <text evidence="2">The sequence shown here is derived from an EMBL/GenBank/DDBJ whole genome shotgun (WGS) entry which is preliminary data.</text>
</comment>
<dbReference type="AlphaFoldDB" id="A0A8H2VCR7"/>
<protein>
    <submittedName>
        <fullName evidence="2">Similar to Saccharomyces cerevisiae YOR266W PNT1 Mitochondrial integral inner membrane protein involved in membrane insertion of C- terminus of Cox2p</fullName>
    </submittedName>
</protein>
<name>A0A8H2VCR7_9SACH</name>
<dbReference type="RefSeq" id="XP_041404939.1">
    <property type="nucleotide sequence ID" value="XM_041549005.1"/>
</dbReference>
<keyword evidence="1" id="KW-0812">Transmembrane</keyword>
<dbReference type="GeneID" id="64856042"/>
<keyword evidence="1" id="KW-1133">Transmembrane helix</keyword>
<organism evidence="2 3">
    <name type="scientific">Maudiozyma barnettii</name>
    <dbReference type="NCBI Taxonomy" id="61262"/>
    <lineage>
        <taxon>Eukaryota</taxon>
        <taxon>Fungi</taxon>
        <taxon>Dikarya</taxon>
        <taxon>Ascomycota</taxon>
        <taxon>Saccharomycotina</taxon>
        <taxon>Saccharomycetes</taxon>
        <taxon>Saccharomycetales</taxon>
        <taxon>Saccharomycetaceae</taxon>
        <taxon>Maudiozyma</taxon>
    </lineage>
</organism>
<evidence type="ECO:0000313" key="3">
    <source>
        <dbReference type="Proteomes" id="UP000644660"/>
    </source>
</evidence>
<dbReference type="Proteomes" id="UP000644660">
    <property type="component" value="Unassembled WGS sequence"/>
</dbReference>
<feature type="transmembrane region" description="Helical" evidence="1">
    <location>
        <begin position="170"/>
        <end position="188"/>
    </location>
</feature>
<evidence type="ECO:0000313" key="2">
    <source>
        <dbReference type="EMBL" id="CAB4252901.1"/>
    </source>
</evidence>
<dbReference type="OrthoDB" id="73691at2759"/>
<proteinExistence type="predicted"/>
<accession>A0A8H2VCR7</accession>
<sequence>MFQLLSRRCLHYKTYPSIFALDTKQTFQQSAKNNKLFHNFKQKLENGKILVTSDESKIDSDINSSDTLPRTYSVIALEKEKINNSNSIVPNWRKSPTLWFRIIKSQMKIYREAIKNSYKVHKKYRNQSSILYSNQQLLKDLEFNLLDEHITRTNFVEMYRKNEFWKLPRFLIMFFIFEELFLVMVYLWPKLGLRSALSVGAYKKITESHVLQENLQNKLCGTVGIGKNISSISSPYDLDIKTLKQLLNQLPTNEIPGWKISIWKTFNVKSKLANLVADKHEYYVVDDWLLLRKIMNSESGITTFSKPELVNLIAERQLYKKNEDLNAMVNDDVGQKILLWRLALYWSFRFDNVNILSPKQNSNFTNKWGVNNVSILNFPGTLAEFGDKVDIFDKSHLTYLVDGK</sequence>
<keyword evidence="3" id="KW-1185">Reference proteome</keyword>
<dbReference type="EMBL" id="CAEFZW010000002">
    <property type="protein sequence ID" value="CAB4252901.1"/>
    <property type="molecule type" value="Genomic_DNA"/>
</dbReference>
<gene>
    <name evidence="2" type="ORF">KABA2_02S07062</name>
</gene>
<reference evidence="2 3" key="1">
    <citation type="submission" date="2020-05" db="EMBL/GenBank/DDBJ databases">
        <authorList>
            <person name="Casaregola S."/>
            <person name="Devillers H."/>
            <person name="Grondin C."/>
        </authorList>
    </citation>
    <scope>NUCLEOTIDE SEQUENCE [LARGE SCALE GENOMIC DNA]</scope>
    <source>
        <strain evidence="2 3">CLIB 1767</strain>
    </source>
</reference>
<evidence type="ECO:0000256" key="1">
    <source>
        <dbReference type="SAM" id="Phobius"/>
    </source>
</evidence>
<keyword evidence="1" id="KW-0472">Membrane</keyword>